<accession>A0A840QND8</accession>
<sequence>MIVKPRKIPLVILQLEALLRRLPLENTQKSVIEKDLALYKKGYRGERNFDYYLSWLPEDSFRLLHGLRIPEENNGFFQIDTLLLTEKYACIFEVKNLSGTAEFNPQLKQLTRKYADIEEGHRDPISQVYLQTYHFSRWLKMQQYSTLPIYSFVIMSHPTTKIQIINNLEETSQIVLHAHAVVEKLHQLEKSSNHRTPILDDSILDNMTSNLMQQHTPLKLNVLKKYHIDVAQLITGVRCPNCGTLPMKRTHGRWFCLHCRHESKEAHWEALQDYALLISEVITNRDLRWFLRVSSRNTALHILRSTACTLIGEKKQATYRIPNDE</sequence>
<dbReference type="InterPro" id="IPR011528">
    <property type="entry name" value="NERD"/>
</dbReference>
<evidence type="ECO:0000313" key="2">
    <source>
        <dbReference type="EMBL" id="MBB5172853.1"/>
    </source>
</evidence>
<proteinExistence type="predicted"/>
<reference evidence="2 3" key="1">
    <citation type="submission" date="2020-08" db="EMBL/GenBank/DDBJ databases">
        <title>Genomic Encyclopedia of Type Strains, Phase IV (KMG-IV): sequencing the most valuable type-strain genomes for metagenomic binning, comparative biology and taxonomic classification.</title>
        <authorList>
            <person name="Goeker M."/>
        </authorList>
    </citation>
    <scope>NUCLEOTIDE SEQUENCE [LARGE SCALE GENOMIC DNA]</scope>
    <source>
        <strain evidence="2 3">DSM 24696</strain>
    </source>
</reference>
<dbReference type="AlphaFoldDB" id="A0A840QND8"/>
<organism evidence="2 3">
    <name type="scientific">Texcoconibacillus texcoconensis</name>
    <dbReference type="NCBI Taxonomy" id="1095777"/>
    <lineage>
        <taxon>Bacteria</taxon>
        <taxon>Bacillati</taxon>
        <taxon>Bacillota</taxon>
        <taxon>Bacilli</taxon>
        <taxon>Bacillales</taxon>
        <taxon>Bacillaceae</taxon>
        <taxon>Texcoconibacillus</taxon>
    </lineage>
</organism>
<name>A0A840QND8_9BACI</name>
<comment type="caution">
    <text evidence="2">The sequence shown here is derived from an EMBL/GenBank/DDBJ whole genome shotgun (WGS) entry which is preliminary data.</text>
</comment>
<dbReference type="EMBL" id="JACHHB010000003">
    <property type="protein sequence ID" value="MBB5172853.1"/>
    <property type="molecule type" value="Genomic_DNA"/>
</dbReference>
<feature type="domain" description="NERD" evidence="1">
    <location>
        <begin position="41"/>
        <end position="162"/>
    </location>
</feature>
<dbReference type="RefSeq" id="WP_184663300.1">
    <property type="nucleotide sequence ID" value="NZ_JACHHB010000003.1"/>
</dbReference>
<protein>
    <submittedName>
        <fullName evidence="2">Ribosomal protein L37AE/L43A</fullName>
    </submittedName>
</protein>
<keyword evidence="3" id="KW-1185">Reference proteome</keyword>
<dbReference type="PROSITE" id="PS50965">
    <property type="entry name" value="NERD"/>
    <property type="match status" value="1"/>
</dbReference>
<keyword evidence="2" id="KW-0687">Ribonucleoprotein</keyword>
<evidence type="ECO:0000313" key="3">
    <source>
        <dbReference type="Proteomes" id="UP000551878"/>
    </source>
</evidence>
<dbReference type="GO" id="GO:0005840">
    <property type="term" value="C:ribosome"/>
    <property type="evidence" value="ECO:0007669"/>
    <property type="project" value="UniProtKB-KW"/>
</dbReference>
<keyword evidence="2" id="KW-0689">Ribosomal protein</keyword>
<dbReference type="Pfam" id="PF08378">
    <property type="entry name" value="NERD"/>
    <property type="match status" value="1"/>
</dbReference>
<evidence type="ECO:0000259" key="1">
    <source>
        <dbReference type="PROSITE" id="PS50965"/>
    </source>
</evidence>
<dbReference type="Proteomes" id="UP000551878">
    <property type="component" value="Unassembled WGS sequence"/>
</dbReference>
<gene>
    <name evidence="2" type="ORF">HNQ41_000997</name>
</gene>